<reference evidence="9 10" key="1">
    <citation type="submission" date="2021-11" db="EMBL/GenBank/DDBJ databases">
        <authorList>
            <person name="Depoorter E."/>
        </authorList>
    </citation>
    <scope>NUCLEOTIDE SEQUENCE [LARGE SCALE GENOMIC DNA]</scope>
    <source>
        <strain evidence="9 10">LMG 24289</strain>
    </source>
</reference>
<name>A0ABM8Z6G8_9LACO</name>
<dbReference type="InterPro" id="IPR006635">
    <property type="entry name" value="NEAT_dom"/>
</dbReference>
<keyword evidence="6" id="KW-0812">Transmembrane</keyword>
<evidence type="ECO:0000313" key="9">
    <source>
        <dbReference type="EMBL" id="CAH0417009.1"/>
    </source>
</evidence>
<dbReference type="Pfam" id="PF05031">
    <property type="entry name" value="NEAT"/>
    <property type="match status" value="1"/>
</dbReference>
<dbReference type="CDD" id="cd06920">
    <property type="entry name" value="NEAT"/>
    <property type="match status" value="1"/>
</dbReference>
<dbReference type="InterPro" id="IPR050436">
    <property type="entry name" value="IsdA"/>
</dbReference>
<evidence type="ECO:0000256" key="2">
    <source>
        <dbReference type="ARBA" id="ARBA00022512"/>
    </source>
</evidence>
<evidence type="ECO:0000259" key="8">
    <source>
        <dbReference type="PROSITE" id="PS50978"/>
    </source>
</evidence>
<dbReference type="SMART" id="SM00725">
    <property type="entry name" value="NEAT"/>
    <property type="match status" value="1"/>
</dbReference>
<accession>A0ABM8Z6G8</accession>
<evidence type="ECO:0000256" key="3">
    <source>
        <dbReference type="ARBA" id="ARBA00022729"/>
    </source>
</evidence>
<keyword evidence="2" id="KW-0964">Secreted</keyword>
<organism evidence="9 10">
    <name type="scientific">Periweissella fabaria</name>
    <dbReference type="NCBI Taxonomy" id="546157"/>
    <lineage>
        <taxon>Bacteria</taxon>
        <taxon>Bacillati</taxon>
        <taxon>Bacillota</taxon>
        <taxon>Bacilli</taxon>
        <taxon>Lactobacillales</taxon>
        <taxon>Lactobacillaceae</taxon>
        <taxon>Periweissella</taxon>
    </lineage>
</organism>
<evidence type="ECO:0000256" key="4">
    <source>
        <dbReference type="ARBA" id="ARBA00023088"/>
    </source>
</evidence>
<feature type="signal peptide" evidence="7">
    <location>
        <begin position="1"/>
        <end position="23"/>
    </location>
</feature>
<keyword evidence="6" id="KW-1133">Transmembrane helix</keyword>
<keyword evidence="3 7" id="KW-0732">Signal</keyword>
<evidence type="ECO:0000256" key="5">
    <source>
        <dbReference type="SAM" id="MobiDB-lite"/>
    </source>
</evidence>
<dbReference type="Proteomes" id="UP000789707">
    <property type="component" value="Unassembled WGS sequence"/>
</dbReference>
<comment type="caution">
    <text evidence="9">The sequence shown here is derived from an EMBL/GenBank/DDBJ whole genome shotgun (WGS) entry which is preliminary data.</text>
</comment>
<dbReference type="EMBL" id="CAKKNS010000005">
    <property type="protein sequence ID" value="CAH0417009.1"/>
    <property type="molecule type" value="Genomic_DNA"/>
</dbReference>
<keyword evidence="4" id="KW-0572">Peptidoglycan-anchor</keyword>
<evidence type="ECO:0000256" key="6">
    <source>
        <dbReference type="SAM" id="Phobius"/>
    </source>
</evidence>
<dbReference type="SUPFAM" id="SSF158911">
    <property type="entry name" value="NEAT domain-like"/>
    <property type="match status" value="1"/>
</dbReference>
<feature type="chain" id="PRO_5047277034" description="NEAT domain-containing protein" evidence="7">
    <location>
        <begin position="24"/>
        <end position="261"/>
    </location>
</feature>
<evidence type="ECO:0000313" key="10">
    <source>
        <dbReference type="Proteomes" id="UP000789707"/>
    </source>
</evidence>
<evidence type="ECO:0000256" key="7">
    <source>
        <dbReference type="SAM" id="SignalP"/>
    </source>
</evidence>
<dbReference type="PANTHER" id="PTHR37824:SF1">
    <property type="entry name" value="IRON-REGULATED SURFACE DETERMINANT PROTEIN C"/>
    <property type="match status" value="1"/>
</dbReference>
<feature type="domain" description="NEAT" evidence="8">
    <location>
        <begin position="21"/>
        <end position="145"/>
    </location>
</feature>
<keyword evidence="6" id="KW-0472">Membrane</keyword>
<dbReference type="PROSITE" id="PS50978">
    <property type="entry name" value="NEAT"/>
    <property type="match status" value="1"/>
</dbReference>
<feature type="transmembrane region" description="Helical" evidence="6">
    <location>
        <begin position="237"/>
        <end position="258"/>
    </location>
</feature>
<dbReference type="InterPro" id="IPR037250">
    <property type="entry name" value="NEAT_dom_sf"/>
</dbReference>
<keyword evidence="2" id="KW-0134">Cell wall</keyword>
<evidence type="ECO:0000256" key="1">
    <source>
        <dbReference type="ARBA" id="ARBA00004168"/>
    </source>
</evidence>
<dbReference type="PANTHER" id="PTHR37824">
    <property type="entry name" value="IRON-REGULATED SURFACE DETERMINANT PROTEIN C"/>
    <property type="match status" value="1"/>
</dbReference>
<sequence length="261" mass="26548">MFKRVIIAGATMLITLVSASSLAGAQAVPYEILKDGSASEQSYASAYFVNPANVTVANGQYHVAISIATTHDLGSFPVTIGSVAGQAPSISKRTQGNTDYYTFNFVTTNLTSLVNGAMHVDVDALNYHHDYGFGLKFNTASLPALSTAATPQASASSAATSSRQASSSVTAASSQVSSSSVSSSVDKNSSSQSSSAKTSSSGLVNKTSQSSSSAVAQSVATVKSSRPAADSFLHGSIWMYALGGVAGGGILIGLLTLLKKH</sequence>
<protein>
    <recommendedName>
        <fullName evidence="8">NEAT domain-containing protein</fullName>
    </recommendedName>
</protein>
<comment type="subcellular location">
    <subcellularLocation>
        <location evidence="1">Secreted</location>
        <location evidence="1">Cell wall</location>
        <topology evidence="1">Peptidoglycan-anchor</topology>
    </subcellularLocation>
</comment>
<proteinExistence type="predicted"/>
<feature type="region of interest" description="Disordered" evidence="5">
    <location>
        <begin position="180"/>
        <end position="207"/>
    </location>
</feature>
<dbReference type="RefSeq" id="WP_230097043.1">
    <property type="nucleotide sequence ID" value="NZ_CAKKNS010000005.1"/>
</dbReference>
<keyword evidence="10" id="KW-1185">Reference proteome</keyword>
<dbReference type="Gene3D" id="2.60.40.1850">
    <property type="match status" value="1"/>
</dbReference>
<gene>
    <name evidence="9" type="ORF">WFA24289_01326</name>
</gene>